<comment type="caution">
    <text evidence="1">The sequence shown here is derived from an EMBL/GenBank/DDBJ whole genome shotgun (WGS) entry which is preliminary data.</text>
</comment>
<protein>
    <submittedName>
        <fullName evidence="1">YbaB/EbfC family nucleoid-associated protein</fullName>
    </submittedName>
</protein>
<proteinExistence type="predicted"/>
<dbReference type="Proteomes" id="UP001595764">
    <property type="component" value="Unassembled WGS sequence"/>
</dbReference>
<gene>
    <name evidence="1" type="ORF">ACFORO_10765</name>
</gene>
<organism evidence="1 2">
    <name type="scientific">Amycolatopsis halotolerans</name>
    <dbReference type="NCBI Taxonomy" id="330083"/>
    <lineage>
        <taxon>Bacteria</taxon>
        <taxon>Bacillati</taxon>
        <taxon>Actinomycetota</taxon>
        <taxon>Actinomycetes</taxon>
        <taxon>Pseudonocardiales</taxon>
        <taxon>Pseudonocardiaceae</taxon>
        <taxon>Amycolatopsis</taxon>
    </lineage>
</organism>
<dbReference type="InterPro" id="IPR036894">
    <property type="entry name" value="YbaB-like_sf"/>
</dbReference>
<dbReference type="Gene3D" id="3.30.1310.10">
    <property type="entry name" value="Nucleoid-associated protein YbaB-like domain"/>
    <property type="match status" value="1"/>
</dbReference>
<name>A0ABV7QBC2_9PSEU</name>
<evidence type="ECO:0000313" key="1">
    <source>
        <dbReference type="EMBL" id="MFC3510645.1"/>
    </source>
</evidence>
<dbReference type="Pfam" id="PF02575">
    <property type="entry name" value="YbaB_DNA_bd"/>
    <property type="match status" value="1"/>
</dbReference>
<dbReference type="SUPFAM" id="SSF82607">
    <property type="entry name" value="YbaB-like"/>
    <property type="match status" value="1"/>
</dbReference>
<dbReference type="RefSeq" id="WP_377868628.1">
    <property type="nucleotide sequence ID" value="NZ_JBHMAY010000007.1"/>
</dbReference>
<keyword evidence="2" id="KW-1185">Reference proteome</keyword>
<dbReference type="InterPro" id="IPR004401">
    <property type="entry name" value="YbaB/EbfC"/>
</dbReference>
<accession>A0ABV7QBC2</accession>
<dbReference type="EMBL" id="JBHRWI010000015">
    <property type="protein sequence ID" value="MFC3510645.1"/>
    <property type="molecule type" value="Genomic_DNA"/>
</dbReference>
<sequence>MDTPPHLNMYEEYRQLAADIRAAQSRMAEVRAEASSDDDLITAVVGSSGELVELRLDSRIYRAPDSAQLAADITDVVHRAAELARQETFSILSGYLPADATPETADLRADPMLHELDRQLTGEGR</sequence>
<evidence type="ECO:0000313" key="2">
    <source>
        <dbReference type="Proteomes" id="UP001595764"/>
    </source>
</evidence>
<reference evidence="2" key="1">
    <citation type="journal article" date="2019" name="Int. J. Syst. Evol. Microbiol.">
        <title>The Global Catalogue of Microorganisms (GCM) 10K type strain sequencing project: providing services to taxonomists for standard genome sequencing and annotation.</title>
        <authorList>
            <consortium name="The Broad Institute Genomics Platform"/>
            <consortium name="The Broad Institute Genome Sequencing Center for Infectious Disease"/>
            <person name="Wu L."/>
            <person name="Ma J."/>
        </authorList>
    </citation>
    <scope>NUCLEOTIDE SEQUENCE [LARGE SCALE GENOMIC DNA]</scope>
    <source>
        <strain evidence="2">CGMCC 4.7682</strain>
    </source>
</reference>